<comment type="caution">
    <text evidence="5">The sequence shown here is derived from an EMBL/GenBank/DDBJ whole genome shotgun (WGS) entry which is preliminary data.</text>
</comment>
<dbReference type="PANTHER" id="PTHR23196">
    <property type="entry name" value="PAX TRANSCRIPTION ACTIVATION DOMAIN INTERACTING PROTEIN"/>
    <property type="match status" value="1"/>
</dbReference>
<feature type="domain" description="BRCT" evidence="4">
    <location>
        <begin position="569"/>
        <end position="658"/>
    </location>
</feature>
<keyword evidence="6" id="KW-1185">Reference proteome</keyword>
<dbReference type="EMBL" id="JAVIJP010000009">
    <property type="protein sequence ID" value="KAL3647936.1"/>
    <property type="molecule type" value="Genomic_DNA"/>
</dbReference>
<evidence type="ECO:0000256" key="2">
    <source>
        <dbReference type="ARBA" id="ARBA00022763"/>
    </source>
</evidence>
<dbReference type="Gene3D" id="3.40.50.10190">
    <property type="entry name" value="BRCT domain"/>
    <property type="match status" value="2"/>
</dbReference>
<dbReference type="SUPFAM" id="SSF52113">
    <property type="entry name" value="BRCT domain"/>
    <property type="match status" value="1"/>
</dbReference>
<reference evidence="6" key="1">
    <citation type="journal article" date="2024" name="IScience">
        <title>Strigolactones Initiate the Formation of Haustorium-like Structures in Castilleja.</title>
        <authorList>
            <person name="Buerger M."/>
            <person name="Peterson D."/>
            <person name="Chory J."/>
        </authorList>
    </citation>
    <scope>NUCLEOTIDE SEQUENCE [LARGE SCALE GENOMIC DNA]</scope>
</reference>
<evidence type="ECO:0000313" key="5">
    <source>
        <dbReference type="EMBL" id="KAL3647936.1"/>
    </source>
</evidence>
<protein>
    <recommendedName>
        <fullName evidence="4">BRCT domain-containing protein</fullName>
    </recommendedName>
</protein>
<gene>
    <name evidence="5" type="ORF">CASFOL_008904</name>
</gene>
<evidence type="ECO:0000256" key="3">
    <source>
        <dbReference type="ARBA" id="ARBA00023242"/>
    </source>
</evidence>
<dbReference type="Proteomes" id="UP001632038">
    <property type="component" value="Unassembled WGS sequence"/>
</dbReference>
<dbReference type="GO" id="GO:0005634">
    <property type="term" value="C:nucleus"/>
    <property type="evidence" value="ECO:0007669"/>
    <property type="project" value="UniProtKB-SubCell"/>
</dbReference>
<accession>A0ABD3E4E5</accession>
<evidence type="ECO:0000256" key="1">
    <source>
        <dbReference type="ARBA" id="ARBA00004123"/>
    </source>
</evidence>
<organism evidence="5 6">
    <name type="scientific">Castilleja foliolosa</name>
    <dbReference type="NCBI Taxonomy" id="1961234"/>
    <lineage>
        <taxon>Eukaryota</taxon>
        <taxon>Viridiplantae</taxon>
        <taxon>Streptophyta</taxon>
        <taxon>Embryophyta</taxon>
        <taxon>Tracheophyta</taxon>
        <taxon>Spermatophyta</taxon>
        <taxon>Magnoliopsida</taxon>
        <taxon>eudicotyledons</taxon>
        <taxon>Gunneridae</taxon>
        <taxon>Pentapetalae</taxon>
        <taxon>asterids</taxon>
        <taxon>lamiids</taxon>
        <taxon>Lamiales</taxon>
        <taxon>Orobanchaceae</taxon>
        <taxon>Pedicularideae</taxon>
        <taxon>Castillejinae</taxon>
        <taxon>Castilleja</taxon>
    </lineage>
</organism>
<dbReference type="CDD" id="cd18432">
    <property type="entry name" value="BRCT_PAXIP1_rpt6_like"/>
    <property type="match status" value="1"/>
</dbReference>
<dbReference type="CDD" id="cd17744">
    <property type="entry name" value="BRCT_MDC1_rpt1"/>
    <property type="match status" value="1"/>
</dbReference>
<sequence>MEDKFNTMALDEAMALESPVVDMNTEVLSVCDSAPNSGDRIEDDYCHNQVVLDSDDERDDQNEAVHLMNRCFPRNEMISSRGEKCLRKRQKVRAGYFRRLDKKVRKHALIYNNSRFREHLGVMDSVLCTSPVQNKGKEANYGCELAQLNHEESQEASSESHNKALSFVDRFLSVSDLGLCKNLEFGMTKRMASPPSLRSKGSQCLARRVSLAHDTGKQTPYDWTDNHTEEDENSAFRFRGEKSAHLSSVQESDNENLQGNIFSTNVLDVNSLKTNESDKIGSNSGNFTACENLCLTPEELDIGLDTQIAAEAMEELLHAAPPMFDPCITHQESDSTILDSSYTVNKKAKQKSVANLEEAFVSWSRKEKRSRCMKISTVHNKHLFRFAAKRFENQMGPIALPANKKSKAVKVLKKSRNSRNRFDDDLCKIGVGDSINSEREENINLDVADRTQSKLNIWTYPKRKRSRACTVHCSVKSSNQGSLCAAIVDNVEKYPAVNDEKCKRLENLIVYKRRQKVSLETQCSKLDDGKISDAVKNINSEISKSPLMKELTRLGYTESFPDFLPKDSRRRRSMEKVCILFSQNLETSILKQQKKIVARLGFCIASCCSDATHYVTDRFVRTKNMLEAIAFGKQVVNHLWLESCEQAGYVIDEKSYILRDEKKEKEIGFNMHTSLSRASQHPLLKGRRVLITRNVKPDVDAINSLVKAVGGQVIQSIKNPKMKDKSILDDLLILSCKEDYTICLQFLDNGASVYDSELLLNGIVTQKLEYQRYQLFQDLA</sequence>
<dbReference type="InterPro" id="IPR051579">
    <property type="entry name" value="DDR_Transcriptional_Reg"/>
</dbReference>
<keyword evidence="2" id="KW-0227">DNA damage</keyword>
<keyword evidence="3" id="KW-0539">Nucleus</keyword>
<dbReference type="PANTHER" id="PTHR23196:SF1">
    <property type="entry name" value="PAX-INTERACTING PROTEIN 1"/>
    <property type="match status" value="1"/>
</dbReference>
<proteinExistence type="predicted"/>
<dbReference type="AlphaFoldDB" id="A0ABD3E4E5"/>
<evidence type="ECO:0000313" key="6">
    <source>
        <dbReference type="Proteomes" id="UP001632038"/>
    </source>
</evidence>
<dbReference type="InterPro" id="IPR001357">
    <property type="entry name" value="BRCT_dom"/>
</dbReference>
<dbReference type="PROSITE" id="PS50172">
    <property type="entry name" value="BRCT"/>
    <property type="match status" value="1"/>
</dbReference>
<evidence type="ECO:0000259" key="4">
    <source>
        <dbReference type="PROSITE" id="PS50172"/>
    </source>
</evidence>
<dbReference type="InterPro" id="IPR036420">
    <property type="entry name" value="BRCT_dom_sf"/>
</dbReference>
<name>A0ABD3E4E5_9LAMI</name>
<dbReference type="SMART" id="SM00292">
    <property type="entry name" value="BRCT"/>
    <property type="match status" value="1"/>
</dbReference>
<dbReference type="GO" id="GO:0006974">
    <property type="term" value="P:DNA damage response"/>
    <property type="evidence" value="ECO:0007669"/>
    <property type="project" value="UniProtKB-KW"/>
</dbReference>
<dbReference type="Pfam" id="PF16589">
    <property type="entry name" value="BRCT_2"/>
    <property type="match status" value="1"/>
</dbReference>
<dbReference type="Pfam" id="PF16770">
    <property type="entry name" value="RTT107_BRCT_5"/>
    <property type="match status" value="1"/>
</dbReference>
<comment type="subcellular location">
    <subcellularLocation>
        <location evidence="1">Nucleus</location>
    </subcellularLocation>
</comment>